<feature type="non-terminal residue" evidence="1">
    <location>
        <position position="48"/>
    </location>
</feature>
<reference evidence="1 2" key="1">
    <citation type="submission" date="2018-10" db="EMBL/GenBank/DDBJ databases">
        <authorList>
            <person name="Ekblom R."/>
            <person name="Jareborg N."/>
        </authorList>
    </citation>
    <scope>NUCLEOTIDE SEQUENCE [LARGE SCALE GENOMIC DNA]</scope>
    <source>
        <tissue evidence="1">Muscle</tissue>
    </source>
</reference>
<protein>
    <submittedName>
        <fullName evidence="1">Uncharacterized protein</fullName>
    </submittedName>
</protein>
<organism evidence="1 2">
    <name type="scientific">Gulo gulo</name>
    <name type="common">Wolverine</name>
    <name type="synonym">Gluton</name>
    <dbReference type="NCBI Taxonomy" id="48420"/>
    <lineage>
        <taxon>Eukaryota</taxon>
        <taxon>Metazoa</taxon>
        <taxon>Chordata</taxon>
        <taxon>Craniata</taxon>
        <taxon>Vertebrata</taxon>
        <taxon>Euteleostomi</taxon>
        <taxon>Mammalia</taxon>
        <taxon>Eutheria</taxon>
        <taxon>Laurasiatheria</taxon>
        <taxon>Carnivora</taxon>
        <taxon>Caniformia</taxon>
        <taxon>Musteloidea</taxon>
        <taxon>Mustelidae</taxon>
        <taxon>Guloninae</taxon>
        <taxon>Gulo</taxon>
    </lineage>
</organism>
<accession>A0A9X9LXU7</accession>
<name>A0A9X9LXU7_GULGU</name>
<comment type="caution">
    <text evidence="1">The sequence shown here is derived from an EMBL/GenBank/DDBJ whole genome shotgun (WGS) entry which is preliminary data.</text>
</comment>
<keyword evidence="2" id="KW-1185">Reference proteome</keyword>
<evidence type="ECO:0000313" key="2">
    <source>
        <dbReference type="Proteomes" id="UP000269945"/>
    </source>
</evidence>
<dbReference type="EMBL" id="CYRY02027246">
    <property type="protein sequence ID" value="VCW99030.1"/>
    <property type="molecule type" value="Genomic_DNA"/>
</dbReference>
<evidence type="ECO:0000313" key="1">
    <source>
        <dbReference type="EMBL" id="VCW99030.1"/>
    </source>
</evidence>
<gene>
    <name evidence="1" type="ORF">BN2614_LOCUS12</name>
</gene>
<proteinExistence type="predicted"/>
<sequence length="48" mass="5510">MLPTTVVRSYDVFHKEFIPKPDNWGTCVAQLLSVCFQLRSWSRGPGIE</sequence>
<dbReference type="Proteomes" id="UP000269945">
    <property type="component" value="Unassembled WGS sequence"/>
</dbReference>
<dbReference type="AlphaFoldDB" id="A0A9X9LXU7"/>